<dbReference type="RefSeq" id="WP_153821103.1">
    <property type="nucleotide sequence ID" value="NZ_WJIE01000005.1"/>
</dbReference>
<protein>
    <submittedName>
        <fullName evidence="2">Uncharacterized protein</fullName>
    </submittedName>
</protein>
<accession>A0A6N7PQU3</accession>
<organism evidence="2 3">
    <name type="scientific">Polyangium spumosum</name>
    <dbReference type="NCBI Taxonomy" id="889282"/>
    <lineage>
        <taxon>Bacteria</taxon>
        <taxon>Pseudomonadati</taxon>
        <taxon>Myxococcota</taxon>
        <taxon>Polyangia</taxon>
        <taxon>Polyangiales</taxon>
        <taxon>Polyangiaceae</taxon>
        <taxon>Polyangium</taxon>
    </lineage>
</organism>
<name>A0A6N7PQU3_9BACT</name>
<dbReference type="OrthoDB" id="5520721at2"/>
<dbReference type="Proteomes" id="UP000440224">
    <property type="component" value="Unassembled WGS sequence"/>
</dbReference>
<evidence type="ECO:0000313" key="2">
    <source>
        <dbReference type="EMBL" id="MRG94299.1"/>
    </source>
</evidence>
<proteinExistence type="predicted"/>
<feature type="chain" id="PRO_5026810485" evidence="1">
    <location>
        <begin position="29"/>
        <end position="115"/>
    </location>
</feature>
<sequence length="115" mass="12052">MRARVLSSLLTLVAASGGLMATSSVARADTKDTKDTPSAGEPREIGVGMFLVATADVTLREASLSKGARIHVTRVGLQKGRVATVDVELADGHVLKRVAVDKIRKAFVVADEAQP</sequence>
<evidence type="ECO:0000256" key="1">
    <source>
        <dbReference type="SAM" id="SignalP"/>
    </source>
</evidence>
<evidence type="ECO:0000313" key="3">
    <source>
        <dbReference type="Proteomes" id="UP000440224"/>
    </source>
</evidence>
<reference evidence="2 3" key="1">
    <citation type="submission" date="2019-10" db="EMBL/GenBank/DDBJ databases">
        <title>A soil myxobacterium in the family Polyangiaceae.</title>
        <authorList>
            <person name="Li Y."/>
            <person name="Wang J."/>
        </authorList>
    </citation>
    <scope>NUCLEOTIDE SEQUENCE [LARGE SCALE GENOMIC DNA]</scope>
    <source>
        <strain evidence="2 3">DSM 14734</strain>
    </source>
</reference>
<comment type="caution">
    <text evidence="2">The sequence shown here is derived from an EMBL/GenBank/DDBJ whole genome shotgun (WGS) entry which is preliminary data.</text>
</comment>
<gene>
    <name evidence="2" type="ORF">GF068_20585</name>
</gene>
<dbReference type="AlphaFoldDB" id="A0A6N7PQU3"/>
<keyword evidence="1" id="KW-0732">Signal</keyword>
<keyword evidence="3" id="KW-1185">Reference proteome</keyword>
<dbReference type="EMBL" id="WJIE01000005">
    <property type="protein sequence ID" value="MRG94299.1"/>
    <property type="molecule type" value="Genomic_DNA"/>
</dbReference>
<feature type="signal peptide" evidence="1">
    <location>
        <begin position="1"/>
        <end position="28"/>
    </location>
</feature>